<sequence length="149" mass="17370">FCQCYEVLTPGIIPSGYLDGRNRQVEDLKSKLEVELNKRLEWEHDNISLEKDLKIHKDTVSEHKKNSTSLRKELTFKSHELHKGSHYKIRQLSSMSIEAQAPLRDQAGQLKLLDRTVARLKGEAEDLTRELQKERAQNRQSHAQQRRVS</sequence>
<feature type="non-terminal residue" evidence="2">
    <location>
        <position position="149"/>
    </location>
</feature>
<accession>A0A0L6VL21</accession>
<evidence type="ECO:0000256" key="1">
    <source>
        <dbReference type="SAM" id="MobiDB-lite"/>
    </source>
</evidence>
<feature type="non-terminal residue" evidence="2">
    <location>
        <position position="1"/>
    </location>
</feature>
<organism evidence="2 3">
    <name type="scientific">Puccinia sorghi</name>
    <dbReference type="NCBI Taxonomy" id="27349"/>
    <lineage>
        <taxon>Eukaryota</taxon>
        <taxon>Fungi</taxon>
        <taxon>Dikarya</taxon>
        <taxon>Basidiomycota</taxon>
        <taxon>Pucciniomycotina</taxon>
        <taxon>Pucciniomycetes</taxon>
        <taxon>Pucciniales</taxon>
        <taxon>Pucciniaceae</taxon>
        <taxon>Puccinia</taxon>
    </lineage>
</organism>
<gene>
    <name evidence="2" type="ORF">VP01_14083g1</name>
</gene>
<dbReference type="STRING" id="27349.A0A0L6VL21"/>
<protein>
    <submittedName>
        <fullName evidence="2">Uncharacterized protein</fullName>
    </submittedName>
</protein>
<evidence type="ECO:0000313" key="2">
    <source>
        <dbReference type="EMBL" id="KNZ61384.1"/>
    </source>
</evidence>
<name>A0A0L6VL21_9BASI</name>
<feature type="region of interest" description="Disordered" evidence="1">
    <location>
        <begin position="128"/>
        <end position="149"/>
    </location>
</feature>
<keyword evidence="3" id="KW-1185">Reference proteome</keyword>
<reference evidence="2 3" key="1">
    <citation type="submission" date="2015-08" db="EMBL/GenBank/DDBJ databases">
        <title>Next Generation Sequencing and Analysis of the Genome of Puccinia sorghi L Schw, the Causal Agent of Maize Common Rust.</title>
        <authorList>
            <person name="Rochi L."/>
            <person name="Burguener G."/>
            <person name="Darino M."/>
            <person name="Turjanski A."/>
            <person name="Kreff E."/>
            <person name="Dieguez M.J."/>
            <person name="Sacco F."/>
        </authorList>
    </citation>
    <scope>NUCLEOTIDE SEQUENCE [LARGE SCALE GENOMIC DNA]</scope>
    <source>
        <strain evidence="2 3">RO10H11247</strain>
    </source>
</reference>
<dbReference type="VEuPathDB" id="FungiDB:VP01_14083g1"/>
<dbReference type="Proteomes" id="UP000037035">
    <property type="component" value="Unassembled WGS sequence"/>
</dbReference>
<feature type="compositionally biased region" description="Basic and acidic residues" evidence="1">
    <location>
        <begin position="128"/>
        <end position="137"/>
    </location>
</feature>
<comment type="caution">
    <text evidence="2">The sequence shown here is derived from an EMBL/GenBank/DDBJ whole genome shotgun (WGS) entry which is preliminary data.</text>
</comment>
<evidence type="ECO:0000313" key="3">
    <source>
        <dbReference type="Proteomes" id="UP000037035"/>
    </source>
</evidence>
<dbReference type="AlphaFoldDB" id="A0A0L6VL21"/>
<dbReference type="EMBL" id="LAVV01004536">
    <property type="protein sequence ID" value="KNZ61384.1"/>
    <property type="molecule type" value="Genomic_DNA"/>
</dbReference>
<proteinExistence type="predicted"/>